<organism evidence="1 2">
    <name type="scientific">Solidesulfovibrio magneticus (strain ATCC 700980 / DSM 13731 / RS-1)</name>
    <name type="common">Desulfovibrio magneticus</name>
    <dbReference type="NCBI Taxonomy" id="573370"/>
    <lineage>
        <taxon>Bacteria</taxon>
        <taxon>Pseudomonadati</taxon>
        <taxon>Thermodesulfobacteriota</taxon>
        <taxon>Desulfovibrionia</taxon>
        <taxon>Desulfovibrionales</taxon>
        <taxon>Desulfovibrionaceae</taxon>
        <taxon>Solidesulfovibrio</taxon>
    </lineage>
</organism>
<dbReference type="AlphaFoldDB" id="C4XTR1"/>
<sequence>MMDIKDDGLIMPADMDSIIAALGALESKINKQTDTEDVIQARLRLESGKYLNQAKSIIKKQGLKWEIEVSKIIPKKPDGTPVIKKTTRAERMKVASLNNIDKYLFLGWGKLVKISELIKGNDVEVFLKDLGFNQADIKNFDYSEFSMAIDAKVVHSLLKKNNINISMDLILKSLRKGVIFEDKLLKELSGKARPDLVLKSLIHFDVVNPKTSQVKSPLAVSSEIEEVMEKLITLMGKALKTNTVPKHIPGFMYEDLAHYNSILYKLSLPAEE</sequence>
<evidence type="ECO:0000313" key="1">
    <source>
        <dbReference type="EMBL" id="BAH73576.1"/>
    </source>
</evidence>
<dbReference type="KEGG" id="dma:DMR_00850"/>
<name>C4XTR1_SOLM1</name>
<reference evidence="1 2" key="1">
    <citation type="journal article" date="2009" name="Genome Res.">
        <title>Whole genome sequence of Desulfovibrio magneticus strain RS-1 revealed common gene clusters in magnetotactic bacteria.</title>
        <authorList>
            <person name="Nakazawa H."/>
            <person name="Arakaki A."/>
            <person name="Narita-Yamada S."/>
            <person name="Yashiro I."/>
            <person name="Jinno K."/>
            <person name="Aoki N."/>
            <person name="Tsuruyama A."/>
            <person name="Okamura Y."/>
            <person name="Tanikawa S."/>
            <person name="Fujita N."/>
            <person name="Takeyama H."/>
            <person name="Matsunaga T."/>
        </authorList>
    </citation>
    <scope>NUCLEOTIDE SEQUENCE [LARGE SCALE GENOMIC DNA]</scope>
    <source>
        <strain evidence="2">ATCC 700980 / DSM 13731 / RS-1</strain>
    </source>
</reference>
<gene>
    <name evidence="1" type="ordered locus">DMR_00850</name>
</gene>
<dbReference type="HOGENOM" id="CLU_1022067_0_0_7"/>
<dbReference type="eggNOG" id="ENOG5031UJH">
    <property type="taxonomic scope" value="Bacteria"/>
</dbReference>
<dbReference type="EMBL" id="AP010904">
    <property type="protein sequence ID" value="BAH73576.1"/>
    <property type="molecule type" value="Genomic_DNA"/>
</dbReference>
<evidence type="ECO:0000313" key="2">
    <source>
        <dbReference type="Proteomes" id="UP000009071"/>
    </source>
</evidence>
<accession>C4XTR1</accession>
<keyword evidence="2" id="KW-1185">Reference proteome</keyword>
<dbReference type="Proteomes" id="UP000009071">
    <property type="component" value="Chromosome"/>
</dbReference>
<proteinExistence type="predicted"/>
<dbReference type="STRING" id="573370.DMR_00850"/>
<protein>
    <submittedName>
        <fullName evidence="1">Uncharacterized protein</fullName>
    </submittedName>
</protein>